<evidence type="ECO:0000313" key="7">
    <source>
        <dbReference type="EMBL" id="RUO80511.1"/>
    </source>
</evidence>
<dbReference type="InterPro" id="IPR040758">
    <property type="entry name" value="PrmC_N"/>
</dbReference>
<dbReference type="Pfam" id="PF17827">
    <property type="entry name" value="PrmC_N"/>
    <property type="match status" value="1"/>
</dbReference>
<keyword evidence="7" id="KW-0689">Ribosomal protein</keyword>
<reference evidence="7 8" key="1">
    <citation type="journal article" date="2011" name="Front. Microbiol.">
        <title>Genomic signatures of strain selection and enhancement in Bacillus atrophaeus var. globigii, a historical biowarfare simulant.</title>
        <authorList>
            <person name="Gibbons H.S."/>
            <person name="Broomall S.M."/>
            <person name="McNew L.A."/>
            <person name="Daligault H."/>
            <person name="Chapman C."/>
            <person name="Bruce D."/>
            <person name="Karavis M."/>
            <person name="Krepps M."/>
            <person name="McGregor P.A."/>
            <person name="Hong C."/>
            <person name="Park K.H."/>
            <person name="Akmal A."/>
            <person name="Feldman A."/>
            <person name="Lin J.S."/>
            <person name="Chang W.E."/>
            <person name="Higgs B.W."/>
            <person name="Demirev P."/>
            <person name="Lindquist J."/>
            <person name="Liem A."/>
            <person name="Fochler E."/>
            <person name="Read T.D."/>
            <person name="Tapia R."/>
            <person name="Johnson S."/>
            <person name="Bishop-Lilly K.A."/>
            <person name="Detter C."/>
            <person name="Han C."/>
            <person name="Sozhamannan S."/>
            <person name="Rosenzweig C.N."/>
            <person name="Skowronski E.W."/>
        </authorList>
    </citation>
    <scope>NUCLEOTIDE SEQUENCE [LARGE SCALE GENOMIC DNA]</scope>
    <source>
        <strain evidence="7 8">CC-PW-9</strain>
    </source>
</reference>
<feature type="domain" description="Methyltransferase small" evidence="5">
    <location>
        <begin position="132"/>
        <end position="215"/>
    </location>
</feature>
<dbReference type="InterPro" id="IPR007848">
    <property type="entry name" value="Small_mtfrase_dom"/>
</dbReference>
<dbReference type="InterPro" id="IPR004556">
    <property type="entry name" value="HemK-like"/>
</dbReference>
<dbReference type="Gene3D" id="3.40.50.150">
    <property type="entry name" value="Vaccinia Virus protein VP39"/>
    <property type="match status" value="1"/>
</dbReference>
<evidence type="ECO:0000256" key="4">
    <source>
        <dbReference type="HAMAP-Rule" id="MF_02125"/>
    </source>
</evidence>
<dbReference type="AlphaFoldDB" id="A0A432ZRP9"/>
<gene>
    <name evidence="4" type="primary">prmB</name>
    <name evidence="7" type="ORF">CWI84_05490</name>
</gene>
<evidence type="ECO:0000259" key="6">
    <source>
        <dbReference type="Pfam" id="PF17827"/>
    </source>
</evidence>
<sequence>MERVYLEQAITDLLTIDDFVRWAVSRFNANDIYYGHGTDNPHDEASLLMAYVVNLPYAALQDVGHCRLTTRERTLMVELVARRIRERIPAAYLTQQAWFAGLSFYVDERVLIPRSPIAELIENGFTPWLTEAPQRILDLCTGSGCIAIACAYAFPEAMVDATDLSADALAVAEQNIEQHQLQHQVTPIQSNLFGELSGQKYDLIVTNPPYVDAEDMSDLPDEYRHEPELGLAAGEDGLVLVDQLLLEAAEHLTENGILVCEVGNSMLALEAKYPQTAFVWVEFERGGDGVFMLNREQLAAHRQHYGE</sequence>
<dbReference type="RefSeq" id="WP_126841568.1">
    <property type="nucleotide sequence ID" value="NZ_PIQH01000004.1"/>
</dbReference>
<keyword evidence="1 4" id="KW-0489">Methyltransferase</keyword>
<dbReference type="Proteomes" id="UP000287996">
    <property type="component" value="Unassembled WGS sequence"/>
</dbReference>
<dbReference type="GO" id="GO:0005829">
    <property type="term" value="C:cytosol"/>
    <property type="evidence" value="ECO:0007669"/>
    <property type="project" value="TreeGrafter"/>
</dbReference>
<dbReference type="InterPro" id="IPR029063">
    <property type="entry name" value="SAM-dependent_MTases_sf"/>
</dbReference>
<dbReference type="PIRSF" id="PIRSF037167">
    <property type="entry name" value="Mtase_YfcB_prd"/>
    <property type="match status" value="1"/>
</dbReference>
<keyword evidence="2 4" id="KW-0808">Transferase</keyword>
<evidence type="ECO:0000256" key="3">
    <source>
        <dbReference type="ARBA" id="ARBA00022691"/>
    </source>
</evidence>
<dbReference type="HAMAP" id="MF_02125">
    <property type="entry name" value="L3_methyltr_PrmB"/>
    <property type="match status" value="1"/>
</dbReference>
<dbReference type="SUPFAM" id="SSF53335">
    <property type="entry name" value="S-adenosyl-L-methionine-dependent methyltransferases"/>
    <property type="match status" value="1"/>
</dbReference>
<proteinExistence type="inferred from homology"/>
<evidence type="ECO:0000256" key="1">
    <source>
        <dbReference type="ARBA" id="ARBA00022603"/>
    </source>
</evidence>
<dbReference type="OrthoDB" id="9800643at2"/>
<dbReference type="FunFam" id="3.40.50.150:FF:000042">
    <property type="entry name" value="50S ribosomal protein L3 glutamine methyltransferase"/>
    <property type="match status" value="1"/>
</dbReference>
<dbReference type="Pfam" id="PF05175">
    <property type="entry name" value="MTS"/>
    <property type="match status" value="1"/>
</dbReference>
<dbReference type="InterPro" id="IPR017127">
    <property type="entry name" value="Ribosome_uL3_MTase"/>
</dbReference>
<dbReference type="GO" id="GO:0005840">
    <property type="term" value="C:ribosome"/>
    <property type="evidence" value="ECO:0007669"/>
    <property type="project" value="UniProtKB-KW"/>
</dbReference>
<dbReference type="PROSITE" id="PS00092">
    <property type="entry name" value="N6_MTASE"/>
    <property type="match status" value="1"/>
</dbReference>
<keyword evidence="7" id="KW-0687">Ribonucleoprotein</keyword>
<comment type="catalytic activity">
    <reaction evidence="4">
        <text>L-glutaminyl-[ribosomal protein uL3] + S-adenosyl-L-methionine = N(5)-methyl-L-glutaminyl-[ribosomal protein uL3] + S-adenosyl-L-homocysteine + H(+)</text>
        <dbReference type="Rhea" id="RHEA:45020"/>
        <dbReference type="Rhea" id="RHEA-COMP:11063"/>
        <dbReference type="Rhea" id="RHEA-COMP:11064"/>
        <dbReference type="ChEBI" id="CHEBI:15378"/>
        <dbReference type="ChEBI" id="CHEBI:30011"/>
        <dbReference type="ChEBI" id="CHEBI:57856"/>
        <dbReference type="ChEBI" id="CHEBI:59789"/>
        <dbReference type="ChEBI" id="CHEBI:61891"/>
        <dbReference type="EC" id="2.1.1.298"/>
    </reaction>
</comment>
<protein>
    <recommendedName>
        <fullName evidence="4">Ribosomal protein uL3 glutamine methyltransferase</fullName>
        <shortName evidence="4">uL3 MTase</shortName>
        <ecNumber evidence="4">2.1.1.298</ecNumber>
    </recommendedName>
    <alternativeName>
        <fullName evidence="4">N5-glutamine methyltransferase PrmB</fullName>
    </alternativeName>
</protein>
<accession>A0A432ZRP9</accession>
<dbReference type="InterPro" id="IPR002052">
    <property type="entry name" value="DNA_methylase_N6_adenine_CS"/>
</dbReference>
<evidence type="ECO:0000313" key="8">
    <source>
        <dbReference type="Proteomes" id="UP000287996"/>
    </source>
</evidence>
<name>A0A432ZRP9_9GAMM</name>
<comment type="function">
    <text evidence="4">Methylates ribosomal protein uL3 on a specific glutamine residue.</text>
</comment>
<dbReference type="NCBIfam" id="TIGR00536">
    <property type="entry name" value="hemK_fam"/>
    <property type="match status" value="1"/>
</dbReference>
<comment type="similarity">
    <text evidence="4">Belongs to the protein N5-glutamine methyltransferase family. PrmB subfamily.</text>
</comment>
<comment type="caution">
    <text evidence="7">The sequence shown here is derived from an EMBL/GenBank/DDBJ whole genome shotgun (WGS) entry which is preliminary data.</text>
</comment>
<dbReference type="NCBIfam" id="TIGR03533">
    <property type="entry name" value="L3_gln_methyl"/>
    <property type="match status" value="1"/>
</dbReference>
<evidence type="ECO:0000256" key="2">
    <source>
        <dbReference type="ARBA" id="ARBA00022679"/>
    </source>
</evidence>
<dbReference type="GO" id="GO:0036009">
    <property type="term" value="F:protein-glutamine N-methyltransferase activity"/>
    <property type="evidence" value="ECO:0007669"/>
    <property type="project" value="UniProtKB-UniRule"/>
</dbReference>
<dbReference type="GO" id="GO:0003676">
    <property type="term" value="F:nucleic acid binding"/>
    <property type="evidence" value="ECO:0007669"/>
    <property type="project" value="InterPro"/>
</dbReference>
<dbReference type="PANTHER" id="PTHR47806:SF1">
    <property type="entry name" value="RIBOSOMAL PROTEIN UL3 GLUTAMINE METHYLTRANSFERASE"/>
    <property type="match status" value="1"/>
</dbReference>
<evidence type="ECO:0000259" key="5">
    <source>
        <dbReference type="Pfam" id="PF05175"/>
    </source>
</evidence>
<dbReference type="CDD" id="cd02440">
    <property type="entry name" value="AdoMet_MTases"/>
    <property type="match status" value="1"/>
</dbReference>
<keyword evidence="8" id="KW-1185">Reference proteome</keyword>
<feature type="domain" description="Release factor glutamine methyltransferase N-terminal" evidence="6">
    <location>
        <begin position="21"/>
        <end position="94"/>
    </location>
</feature>
<dbReference type="EC" id="2.1.1.298" evidence="4"/>
<dbReference type="Gene3D" id="1.10.8.10">
    <property type="entry name" value="DNA helicase RuvA subunit, C-terminal domain"/>
    <property type="match status" value="1"/>
</dbReference>
<keyword evidence="3 4" id="KW-0949">S-adenosyl-L-methionine</keyword>
<organism evidence="7 8">
    <name type="scientific">Idiomarina tyrosinivorans</name>
    <dbReference type="NCBI Taxonomy" id="1445662"/>
    <lineage>
        <taxon>Bacteria</taxon>
        <taxon>Pseudomonadati</taxon>
        <taxon>Pseudomonadota</taxon>
        <taxon>Gammaproteobacteria</taxon>
        <taxon>Alteromonadales</taxon>
        <taxon>Idiomarinaceae</taxon>
        <taxon>Idiomarina</taxon>
    </lineage>
</organism>
<dbReference type="GO" id="GO:0032259">
    <property type="term" value="P:methylation"/>
    <property type="evidence" value="ECO:0007669"/>
    <property type="project" value="UniProtKB-KW"/>
</dbReference>
<dbReference type="EMBL" id="PIQH01000004">
    <property type="protein sequence ID" value="RUO80511.1"/>
    <property type="molecule type" value="Genomic_DNA"/>
</dbReference>
<dbReference type="PANTHER" id="PTHR47806">
    <property type="entry name" value="50S RIBOSOMAL PROTEIN L3 GLUTAMINE METHYLTRANSFERASE"/>
    <property type="match status" value="1"/>
</dbReference>